<keyword evidence="4" id="KW-1185">Reference proteome</keyword>
<feature type="region of interest" description="Disordered" evidence="2">
    <location>
        <begin position="350"/>
        <end position="371"/>
    </location>
</feature>
<dbReference type="RefSeq" id="XP_005791439.1">
    <property type="nucleotide sequence ID" value="XM_005791382.1"/>
</dbReference>
<dbReference type="KEGG" id="ehx:EMIHUDRAFT_223858"/>
<name>A0A0D3KTC5_EMIH1</name>
<protein>
    <submittedName>
        <fullName evidence="3">Uncharacterized protein</fullName>
    </submittedName>
</protein>
<feature type="region of interest" description="Disordered" evidence="2">
    <location>
        <begin position="469"/>
        <end position="529"/>
    </location>
</feature>
<dbReference type="PaxDb" id="2903-EOD39010"/>
<dbReference type="HOGENOM" id="CLU_515300_0_0_1"/>
<evidence type="ECO:0000313" key="4">
    <source>
        <dbReference type="Proteomes" id="UP000013827"/>
    </source>
</evidence>
<dbReference type="EnsemblProtists" id="EOD39010">
    <property type="protein sequence ID" value="EOD39010"/>
    <property type="gene ID" value="EMIHUDRAFT_223858"/>
</dbReference>
<evidence type="ECO:0000256" key="1">
    <source>
        <dbReference type="SAM" id="Coils"/>
    </source>
</evidence>
<feature type="region of interest" description="Disordered" evidence="2">
    <location>
        <begin position="1"/>
        <end position="20"/>
    </location>
</feature>
<organism evidence="3 4">
    <name type="scientific">Emiliania huxleyi (strain CCMP1516)</name>
    <dbReference type="NCBI Taxonomy" id="280463"/>
    <lineage>
        <taxon>Eukaryota</taxon>
        <taxon>Haptista</taxon>
        <taxon>Haptophyta</taxon>
        <taxon>Prymnesiophyceae</taxon>
        <taxon>Isochrysidales</taxon>
        <taxon>Noelaerhabdaceae</taxon>
        <taxon>Emiliania</taxon>
    </lineage>
</organism>
<feature type="region of interest" description="Disordered" evidence="2">
    <location>
        <begin position="414"/>
        <end position="437"/>
    </location>
</feature>
<dbReference type="Proteomes" id="UP000013827">
    <property type="component" value="Unassembled WGS sequence"/>
</dbReference>
<keyword evidence="1" id="KW-0175">Coiled coil</keyword>
<proteinExistence type="predicted"/>
<dbReference type="AlphaFoldDB" id="A0A0D3KTC5"/>
<reference evidence="3" key="2">
    <citation type="submission" date="2024-10" db="UniProtKB">
        <authorList>
            <consortium name="EnsemblProtists"/>
        </authorList>
    </citation>
    <scope>IDENTIFICATION</scope>
</reference>
<feature type="compositionally biased region" description="Low complexity" evidence="2">
    <location>
        <begin position="414"/>
        <end position="423"/>
    </location>
</feature>
<accession>A0A0D3KTC5</accession>
<sequence>MAAVSFRRSSDGSSAGEPGDLVSTECEVRVLRTKFAGASSLLADQEAAIEACEAALRVQAQALSAVPAQIARERGLAAAASVRAAEALERVAVLEASLEERLRAERSRAEAASDAEAAATRRAEASGAALSAQAQQFCDEKRIAAAEAERALLSAAAWLTSALRESKEAREEAREAALAEGAAEAAGLQAALEASRSEARLIALQQDERLRADASAAERELRALRKAMSEAEAEAAEARQRAREEARLAELAAELELSTSAAEAEVLELRAEVERKASLIELYQSRDNPRERFSPCVGEIKAVQRRLSAEAVEAAGELQAARAALEDSEERAASRRAELEARLESARQDAFHAQTQGQAARPSPPQQSVGCAKERELRCALSQLGQLRQWRASSEKRLDALSAECAQSRAEAENAASQLAAAQRETPPSIGHQNPKQRIRYTERIKREAEAVRRERDALSDQLAAANANAARLHKPRSSLGGAEQRPGGCAGGDGEIDKENGAAAVSGGRPPQTPPPPLLRSLSASLVF</sequence>
<evidence type="ECO:0000256" key="2">
    <source>
        <dbReference type="SAM" id="MobiDB-lite"/>
    </source>
</evidence>
<feature type="compositionally biased region" description="Low complexity" evidence="2">
    <location>
        <begin position="520"/>
        <end position="529"/>
    </location>
</feature>
<dbReference type="GeneID" id="17284281"/>
<reference evidence="4" key="1">
    <citation type="journal article" date="2013" name="Nature">
        <title>Pan genome of the phytoplankton Emiliania underpins its global distribution.</title>
        <authorList>
            <person name="Read B.A."/>
            <person name="Kegel J."/>
            <person name="Klute M.J."/>
            <person name="Kuo A."/>
            <person name="Lefebvre S.C."/>
            <person name="Maumus F."/>
            <person name="Mayer C."/>
            <person name="Miller J."/>
            <person name="Monier A."/>
            <person name="Salamov A."/>
            <person name="Young J."/>
            <person name="Aguilar M."/>
            <person name="Claverie J.M."/>
            <person name="Frickenhaus S."/>
            <person name="Gonzalez K."/>
            <person name="Herman E.K."/>
            <person name="Lin Y.C."/>
            <person name="Napier J."/>
            <person name="Ogata H."/>
            <person name="Sarno A.F."/>
            <person name="Shmutz J."/>
            <person name="Schroeder D."/>
            <person name="de Vargas C."/>
            <person name="Verret F."/>
            <person name="von Dassow P."/>
            <person name="Valentin K."/>
            <person name="Van de Peer Y."/>
            <person name="Wheeler G."/>
            <person name="Dacks J.B."/>
            <person name="Delwiche C.F."/>
            <person name="Dyhrman S.T."/>
            <person name="Glockner G."/>
            <person name="John U."/>
            <person name="Richards T."/>
            <person name="Worden A.Z."/>
            <person name="Zhang X."/>
            <person name="Grigoriev I.V."/>
            <person name="Allen A.E."/>
            <person name="Bidle K."/>
            <person name="Borodovsky M."/>
            <person name="Bowler C."/>
            <person name="Brownlee C."/>
            <person name="Cock J.M."/>
            <person name="Elias M."/>
            <person name="Gladyshev V.N."/>
            <person name="Groth M."/>
            <person name="Guda C."/>
            <person name="Hadaegh A."/>
            <person name="Iglesias-Rodriguez M.D."/>
            <person name="Jenkins J."/>
            <person name="Jones B.M."/>
            <person name="Lawson T."/>
            <person name="Leese F."/>
            <person name="Lindquist E."/>
            <person name="Lobanov A."/>
            <person name="Lomsadze A."/>
            <person name="Malik S.B."/>
            <person name="Marsh M.E."/>
            <person name="Mackinder L."/>
            <person name="Mock T."/>
            <person name="Mueller-Roeber B."/>
            <person name="Pagarete A."/>
            <person name="Parker M."/>
            <person name="Probert I."/>
            <person name="Quesneville H."/>
            <person name="Raines C."/>
            <person name="Rensing S.A."/>
            <person name="Riano-Pachon D.M."/>
            <person name="Richier S."/>
            <person name="Rokitta S."/>
            <person name="Shiraiwa Y."/>
            <person name="Soanes D.M."/>
            <person name="van der Giezen M."/>
            <person name="Wahlund T.M."/>
            <person name="Williams B."/>
            <person name="Wilson W."/>
            <person name="Wolfe G."/>
            <person name="Wurch L.L."/>
        </authorList>
    </citation>
    <scope>NUCLEOTIDE SEQUENCE</scope>
</reference>
<evidence type="ECO:0000313" key="3">
    <source>
        <dbReference type="EnsemblProtists" id="EOD39010"/>
    </source>
</evidence>
<feature type="coiled-coil region" evidence="1">
    <location>
        <begin position="207"/>
        <end position="272"/>
    </location>
</feature>